<evidence type="ECO:0000259" key="10">
    <source>
        <dbReference type="PROSITE" id="PS51511"/>
    </source>
</evidence>
<keyword evidence="6 8" id="KW-0175">Coiled coil</keyword>
<keyword evidence="12" id="KW-1185">Reference proteome</keyword>
<dbReference type="EMBL" id="JANPWB010000007">
    <property type="protein sequence ID" value="KAJ1174094.1"/>
    <property type="molecule type" value="Genomic_DNA"/>
</dbReference>
<dbReference type="InterPro" id="IPR057316">
    <property type="entry name" value="Rab11-FIP3/4_dom"/>
</dbReference>
<dbReference type="GO" id="GO:0032154">
    <property type="term" value="C:cleavage furrow"/>
    <property type="evidence" value="ECO:0007669"/>
    <property type="project" value="UniProtKB-SubCell"/>
</dbReference>
<evidence type="ECO:0000256" key="1">
    <source>
        <dbReference type="ARBA" id="ARBA00004214"/>
    </source>
</evidence>
<reference evidence="11" key="1">
    <citation type="journal article" date="2022" name="bioRxiv">
        <title>Sequencing and chromosome-scale assembly of the giantPleurodeles waltlgenome.</title>
        <authorList>
            <person name="Brown T."/>
            <person name="Elewa A."/>
            <person name="Iarovenko S."/>
            <person name="Subramanian E."/>
            <person name="Araus A.J."/>
            <person name="Petzold A."/>
            <person name="Susuki M."/>
            <person name="Suzuki K.-i.T."/>
            <person name="Hayashi T."/>
            <person name="Toyoda A."/>
            <person name="Oliveira C."/>
            <person name="Osipova E."/>
            <person name="Leigh N.D."/>
            <person name="Simon A."/>
            <person name="Yun M.H."/>
        </authorList>
    </citation>
    <scope>NUCLEOTIDE SEQUENCE</scope>
    <source>
        <strain evidence="11">20211129_DDA</strain>
        <tissue evidence="11">Liver</tissue>
    </source>
</reference>
<accession>A0AAV7TC15</accession>
<dbReference type="Gene3D" id="1.20.5.2440">
    <property type="match status" value="1"/>
</dbReference>
<evidence type="ECO:0000256" key="5">
    <source>
        <dbReference type="ARBA" id="ARBA00022753"/>
    </source>
</evidence>
<dbReference type="PANTHER" id="PTHR15726">
    <property type="entry name" value="RAB11-FAMILY INTERACTING PROTEIN"/>
    <property type="match status" value="1"/>
</dbReference>
<feature type="coiled-coil region" evidence="8">
    <location>
        <begin position="219"/>
        <end position="267"/>
    </location>
</feature>
<dbReference type="Proteomes" id="UP001066276">
    <property type="component" value="Chromosome 4_1"/>
</dbReference>
<evidence type="ECO:0000256" key="6">
    <source>
        <dbReference type="ARBA" id="ARBA00023054"/>
    </source>
</evidence>
<comment type="subcellular location">
    <subcellularLocation>
        <location evidence="2">Cleavage furrow</location>
    </subcellularLocation>
    <subcellularLocation>
        <location evidence="1">Midbody</location>
    </subcellularLocation>
    <subcellularLocation>
        <location evidence="3">Recycling endosome membrane</location>
        <topology evidence="3">Peripheral membrane protein</topology>
    </subcellularLocation>
</comment>
<dbReference type="PROSITE" id="PS51511">
    <property type="entry name" value="FIP_RBD"/>
    <property type="match status" value="1"/>
</dbReference>
<evidence type="ECO:0000256" key="8">
    <source>
        <dbReference type="SAM" id="Coils"/>
    </source>
</evidence>
<dbReference type="GO" id="GO:0030496">
    <property type="term" value="C:midbody"/>
    <property type="evidence" value="ECO:0007669"/>
    <property type="project" value="UniProtKB-SubCell"/>
</dbReference>
<evidence type="ECO:0000256" key="4">
    <source>
        <dbReference type="ARBA" id="ARBA00022448"/>
    </source>
</evidence>
<organism evidence="11 12">
    <name type="scientific">Pleurodeles waltl</name>
    <name type="common">Iberian ribbed newt</name>
    <dbReference type="NCBI Taxonomy" id="8319"/>
    <lineage>
        <taxon>Eukaryota</taxon>
        <taxon>Metazoa</taxon>
        <taxon>Chordata</taxon>
        <taxon>Craniata</taxon>
        <taxon>Vertebrata</taxon>
        <taxon>Euteleostomi</taxon>
        <taxon>Amphibia</taxon>
        <taxon>Batrachia</taxon>
        <taxon>Caudata</taxon>
        <taxon>Salamandroidea</taxon>
        <taxon>Salamandridae</taxon>
        <taxon>Pleurodelinae</taxon>
        <taxon>Pleurodeles</taxon>
    </lineage>
</organism>
<feature type="domain" description="FIP-RBD" evidence="10">
    <location>
        <begin position="355"/>
        <end position="417"/>
    </location>
</feature>
<evidence type="ECO:0000256" key="2">
    <source>
        <dbReference type="ARBA" id="ARBA00004626"/>
    </source>
</evidence>
<dbReference type="SUPFAM" id="SSF144270">
    <property type="entry name" value="Eferin C-derminal domain-like"/>
    <property type="match status" value="1"/>
</dbReference>
<dbReference type="PANTHER" id="PTHR15726:SF8">
    <property type="entry name" value="RAB11 FAMILY INTERACTING PROTEIN 4 (CLASS II) LIKE"/>
    <property type="match status" value="1"/>
</dbReference>
<dbReference type="Pfam" id="PF25450">
    <property type="entry name" value="Rab11-FIP3"/>
    <property type="match status" value="1"/>
</dbReference>
<keyword evidence="5" id="KW-0967">Endosome</keyword>
<dbReference type="Pfam" id="PF09457">
    <property type="entry name" value="RBD-FIP"/>
    <property type="match status" value="1"/>
</dbReference>
<keyword evidence="4" id="KW-0813">Transport</keyword>
<evidence type="ECO:0000256" key="3">
    <source>
        <dbReference type="ARBA" id="ARBA00004654"/>
    </source>
</evidence>
<keyword evidence="7" id="KW-0472">Membrane</keyword>
<dbReference type="GO" id="GO:0032465">
    <property type="term" value="P:regulation of cytokinesis"/>
    <property type="evidence" value="ECO:0007669"/>
    <property type="project" value="TreeGrafter"/>
</dbReference>
<evidence type="ECO:0000256" key="7">
    <source>
        <dbReference type="ARBA" id="ARBA00023136"/>
    </source>
</evidence>
<dbReference type="GO" id="GO:0055038">
    <property type="term" value="C:recycling endosome membrane"/>
    <property type="evidence" value="ECO:0007669"/>
    <property type="project" value="UniProtKB-SubCell"/>
</dbReference>
<dbReference type="InterPro" id="IPR037245">
    <property type="entry name" value="FIP-RBD_C_sf"/>
</dbReference>
<name>A0AAV7TC15_PLEWA</name>
<dbReference type="InterPro" id="IPR019018">
    <property type="entry name" value="Rab-bd_FIP-RBD"/>
</dbReference>
<feature type="compositionally biased region" description="Basic and acidic residues" evidence="9">
    <location>
        <begin position="31"/>
        <end position="40"/>
    </location>
</feature>
<dbReference type="GO" id="GO:0032456">
    <property type="term" value="P:endocytic recycling"/>
    <property type="evidence" value="ECO:0007669"/>
    <property type="project" value="TreeGrafter"/>
</dbReference>
<dbReference type="GO" id="GO:0030139">
    <property type="term" value="C:endocytic vesicle"/>
    <property type="evidence" value="ECO:0007669"/>
    <property type="project" value="TreeGrafter"/>
</dbReference>
<evidence type="ECO:0000313" key="12">
    <source>
        <dbReference type="Proteomes" id="UP001066276"/>
    </source>
</evidence>
<feature type="region of interest" description="Disordered" evidence="9">
    <location>
        <begin position="1"/>
        <end position="40"/>
    </location>
</feature>
<feature type="coiled-coil region" evidence="8">
    <location>
        <begin position="116"/>
        <end position="178"/>
    </location>
</feature>
<gene>
    <name evidence="11" type="ORF">NDU88_005917</name>
</gene>
<comment type="caution">
    <text evidence="11">The sequence shown here is derived from an EMBL/GenBank/DDBJ whole genome shotgun (WGS) entry which is preliminary data.</text>
</comment>
<sequence length="421" mass="47832">MGPVAKQEIPPNVTRSPAGDGEETQSGAGDFEEKFTIEHLGKGVTSPLESTHLNGSFQAVWPETFDLPTIHEDQFEDYGEVESPNLQRRSPARGLGSWRSSCDLSGLDGEGSCSSCSETSEKLSFLEDRLSEMEGESLKQEETARRQRNVSKRLVKRINSLEEHLELEKMASEEALQKLRTLHEVALQKAERTRELQVENLNSSVHALKDENAYMSRKISALSTQNRALEKKVQSLEDDIMDMQDSLQRLHEHAQKLEETLMQERIARDTEKEVMSQVIDGLRNQLVDVWDQEDEALRPVQRPPKKDVVVQTYSDDSVKELDPMVQQENLRLQAEIEELQEALSAQGRALLWQQNGDPRPPAPGSDFCSLVDEMELASREQVQALQEQKDINKHLRQYLDRVILTILEKDPTLLEVKKPAM</sequence>
<evidence type="ECO:0000256" key="9">
    <source>
        <dbReference type="SAM" id="MobiDB-lite"/>
    </source>
</evidence>
<evidence type="ECO:0000313" key="11">
    <source>
        <dbReference type="EMBL" id="KAJ1174094.1"/>
    </source>
</evidence>
<protein>
    <recommendedName>
        <fullName evidence="10">FIP-RBD domain-containing protein</fullName>
    </recommendedName>
</protein>
<dbReference type="InterPro" id="IPR051977">
    <property type="entry name" value="Rab11-interacting_regulator"/>
</dbReference>
<proteinExistence type="predicted"/>
<dbReference type="AlphaFoldDB" id="A0AAV7TC15"/>